<dbReference type="AlphaFoldDB" id="A0A6G4WVT7"/>
<feature type="region of interest" description="Disordered" evidence="1">
    <location>
        <begin position="224"/>
        <end position="245"/>
    </location>
</feature>
<gene>
    <name evidence="2" type="ORF">G5C65_12860</name>
</gene>
<accession>A0A6G4WVT7</accession>
<sequence>MVQRAEGRTRRRRAWLGGALALVLAAGGLTGWAAATGTPPFDGDSGQESYCWGAWTQDSGPRVLGGDADRRTVRQSAPTTDRPRGTCTVTQRASGSAGGGEQVAYTQRVALRYGTLPRGGAERRAWLGEFLSAQAERLPDGLPGAVGADRGMVVLPKRCDVDGRPVAVTLRAHSRGSSTGGDTANPPAIGTERQVAEMLLSAANRGMDQAGCAADDQLKLTSAFPRGGEDAKRTGADRTSPVPRGVCAIPGLRGGPDSGAWSETGADDRLQVCTVTKRSAQGEEPELAGQFLAVTEPRLVALFDGMAGSTAPARGWRGKGTLGDGFAVVRASCADGEGGEGGGKRGGAPGGDAVFFQQLSEGMRKAADPSPERVFAGGVDAAAKRAGCARVTPAG</sequence>
<protein>
    <submittedName>
        <fullName evidence="2">Uncharacterized protein</fullName>
    </submittedName>
</protein>
<feature type="compositionally biased region" description="Basic and acidic residues" evidence="1">
    <location>
        <begin position="227"/>
        <end position="236"/>
    </location>
</feature>
<name>A0A6G4WVT7_9ACTN</name>
<organism evidence="2 3">
    <name type="scientific">Streptomyces boncukensis</name>
    <dbReference type="NCBI Taxonomy" id="2711219"/>
    <lineage>
        <taxon>Bacteria</taxon>
        <taxon>Bacillati</taxon>
        <taxon>Actinomycetota</taxon>
        <taxon>Actinomycetes</taxon>
        <taxon>Kitasatosporales</taxon>
        <taxon>Streptomycetaceae</taxon>
        <taxon>Streptomyces</taxon>
    </lineage>
</organism>
<dbReference type="EMBL" id="JAAKZZ010000103">
    <property type="protein sequence ID" value="NGO69228.1"/>
    <property type="molecule type" value="Genomic_DNA"/>
</dbReference>
<proteinExistence type="predicted"/>
<evidence type="ECO:0000313" key="2">
    <source>
        <dbReference type="EMBL" id="NGO69228.1"/>
    </source>
</evidence>
<evidence type="ECO:0000313" key="3">
    <source>
        <dbReference type="Proteomes" id="UP000477722"/>
    </source>
</evidence>
<feature type="region of interest" description="Disordered" evidence="1">
    <location>
        <begin position="61"/>
        <end position="101"/>
    </location>
</feature>
<reference evidence="2 3" key="1">
    <citation type="submission" date="2020-02" db="EMBL/GenBank/DDBJ databases">
        <title>Whole-genome analyses of novel actinobacteria.</title>
        <authorList>
            <person name="Sahin N."/>
            <person name="Tatar D."/>
        </authorList>
    </citation>
    <scope>NUCLEOTIDE SEQUENCE [LARGE SCALE GENOMIC DNA]</scope>
    <source>
        <strain evidence="2 3">SB3404</strain>
    </source>
</reference>
<comment type="caution">
    <text evidence="2">The sequence shown here is derived from an EMBL/GenBank/DDBJ whole genome shotgun (WGS) entry which is preliminary data.</text>
</comment>
<dbReference type="RefSeq" id="WP_165298917.1">
    <property type="nucleotide sequence ID" value="NZ_JAAKZZ010000103.1"/>
</dbReference>
<dbReference type="Proteomes" id="UP000477722">
    <property type="component" value="Unassembled WGS sequence"/>
</dbReference>
<keyword evidence="3" id="KW-1185">Reference proteome</keyword>
<evidence type="ECO:0000256" key="1">
    <source>
        <dbReference type="SAM" id="MobiDB-lite"/>
    </source>
</evidence>